<reference evidence="2 3" key="1">
    <citation type="submission" date="2020-01" db="EMBL/GenBank/DDBJ databases">
        <title>Spongiivirga citrea KCTC 32990T.</title>
        <authorList>
            <person name="Wang G."/>
        </authorList>
    </citation>
    <scope>NUCLEOTIDE SEQUENCE [LARGE SCALE GENOMIC DNA]</scope>
    <source>
        <strain evidence="2 3">KCTC 32990</strain>
    </source>
</reference>
<gene>
    <name evidence="2" type="ORF">GWK10_09365</name>
</gene>
<comment type="caution">
    <text evidence="2">The sequence shown here is derived from an EMBL/GenBank/DDBJ whole genome shotgun (WGS) entry which is preliminary data.</text>
</comment>
<keyword evidence="1" id="KW-0812">Transmembrane</keyword>
<dbReference type="RefSeq" id="WP_164031887.1">
    <property type="nucleotide sequence ID" value="NZ_JAABOQ010000003.1"/>
</dbReference>
<keyword evidence="3" id="KW-1185">Reference proteome</keyword>
<evidence type="ECO:0000313" key="2">
    <source>
        <dbReference type="EMBL" id="NER17419.1"/>
    </source>
</evidence>
<dbReference type="EMBL" id="JAABOQ010000003">
    <property type="protein sequence ID" value="NER17419.1"/>
    <property type="molecule type" value="Genomic_DNA"/>
</dbReference>
<accession>A0A6M0CNI1</accession>
<dbReference type="AlphaFoldDB" id="A0A6M0CNI1"/>
<sequence>MKFKKIKTDRLLGISAMIISLLTLIIFIYQTGIIREQSKLSVKPRLDFTINQGGNDTLVVFQQVLENKGLGPAIIDSIYFTYKGKTFPLDTENLFEDQFPKLLDYGYLTQHATLGRGSTLMPGEERSLSTYNIPVAKLDSVFYYLNVGPDDDPPFQVHAVYTSIYEDEFWKVDSNSSQPEKLDKR</sequence>
<protein>
    <submittedName>
        <fullName evidence="2">Uncharacterized protein</fullName>
    </submittedName>
</protein>
<keyword evidence="1" id="KW-0472">Membrane</keyword>
<organism evidence="2 3">
    <name type="scientific">Spongiivirga citrea</name>
    <dbReference type="NCBI Taxonomy" id="1481457"/>
    <lineage>
        <taxon>Bacteria</taxon>
        <taxon>Pseudomonadati</taxon>
        <taxon>Bacteroidota</taxon>
        <taxon>Flavobacteriia</taxon>
        <taxon>Flavobacteriales</taxon>
        <taxon>Flavobacteriaceae</taxon>
        <taxon>Spongiivirga</taxon>
    </lineage>
</organism>
<feature type="transmembrane region" description="Helical" evidence="1">
    <location>
        <begin position="12"/>
        <end position="29"/>
    </location>
</feature>
<name>A0A6M0CNI1_9FLAO</name>
<evidence type="ECO:0000256" key="1">
    <source>
        <dbReference type="SAM" id="Phobius"/>
    </source>
</evidence>
<evidence type="ECO:0000313" key="3">
    <source>
        <dbReference type="Proteomes" id="UP000474296"/>
    </source>
</evidence>
<keyword evidence="1" id="KW-1133">Transmembrane helix</keyword>
<dbReference type="Proteomes" id="UP000474296">
    <property type="component" value="Unassembled WGS sequence"/>
</dbReference>
<proteinExistence type="predicted"/>